<keyword evidence="7" id="KW-0472">Membrane</keyword>
<feature type="compositionally biased region" description="Low complexity" evidence="10">
    <location>
        <begin position="280"/>
        <end position="290"/>
    </location>
</feature>
<dbReference type="Pfam" id="PF02469">
    <property type="entry name" value="Fasciclin"/>
    <property type="match status" value="1"/>
</dbReference>
<evidence type="ECO:0000313" key="13">
    <source>
        <dbReference type="Proteomes" id="UP000287651"/>
    </source>
</evidence>
<gene>
    <name evidence="12" type="ORF">B296_00011956</name>
</gene>
<keyword evidence="4" id="KW-0336">GPI-anchor</keyword>
<dbReference type="Proteomes" id="UP000287651">
    <property type="component" value="Unassembled WGS sequence"/>
</dbReference>
<dbReference type="PANTHER" id="PTHR32077">
    <property type="entry name" value="FASCICLIN-LIKE ARABINOGALACTAN PROTEIN"/>
    <property type="match status" value="1"/>
</dbReference>
<comment type="caution">
    <text evidence="12">The sequence shown here is derived from an EMBL/GenBank/DDBJ whole genome shotgun (WGS) entry which is preliminary data.</text>
</comment>
<evidence type="ECO:0000313" key="12">
    <source>
        <dbReference type="EMBL" id="RRT73164.1"/>
    </source>
</evidence>
<evidence type="ECO:0000256" key="8">
    <source>
        <dbReference type="ARBA" id="ARBA00023180"/>
    </source>
</evidence>
<keyword evidence="6" id="KW-0654">Proteoglycan</keyword>
<dbReference type="InterPro" id="IPR000782">
    <property type="entry name" value="FAS1_domain"/>
</dbReference>
<feature type="domain" description="FAS1" evidence="11">
    <location>
        <begin position="104"/>
        <end position="248"/>
    </location>
</feature>
<keyword evidence="8" id="KW-0325">Glycoprotein</keyword>
<dbReference type="InterPro" id="IPR036378">
    <property type="entry name" value="FAS1_dom_sf"/>
</dbReference>
<evidence type="ECO:0000256" key="10">
    <source>
        <dbReference type="SAM" id="MobiDB-lite"/>
    </source>
</evidence>
<dbReference type="SMART" id="SM00554">
    <property type="entry name" value="FAS1"/>
    <property type="match status" value="1"/>
</dbReference>
<evidence type="ECO:0000256" key="6">
    <source>
        <dbReference type="ARBA" id="ARBA00022974"/>
    </source>
</evidence>
<dbReference type="PROSITE" id="PS50213">
    <property type="entry name" value="FAS1"/>
    <property type="match status" value="1"/>
</dbReference>
<dbReference type="GO" id="GO:0005886">
    <property type="term" value="C:plasma membrane"/>
    <property type="evidence" value="ECO:0007669"/>
    <property type="project" value="UniProtKB-SubCell"/>
</dbReference>
<keyword evidence="4" id="KW-0449">Lipoprotein</keyword>
<dbReference type="GO" id="GO:0009834">
    <property type="term" value="P:plant-type secondary cell wall biogenesis"/>
    <property type="evidence" value="ECO:0007669"/>
    <property type="project" value="TreeGrafter"/>
</dbReference>
<dbReference type="FunFam" id="2.30.180.10:FF:000006">
    <property type="entry name" value="Fasciclin-like arabinogalactan protein 11"/>
    <property type="match status" value="1"/>
</dbReference>
<evidence type="ECO:0000256" key="4">
    <source>
        <dbReference type="ARBA" id="ARBA00022622"/>
    </source>
</evidence>
<evidence type="ECO:0000256" key="1">
    <source>
        <dbReference type="ARBA" id="ARBA00004609"/>
    </source>
</evidence>
<evidence type="ECO:0000256" key="3">
    <source>
        <dbReference type="ARBA" id="ARBA00022475"/>
    </source>
</evidence>
<dbReference type="EMBL" id="AMZH03003175">
    <property type="protein sequence ID" value="RRT73164.1"/>
    <property type="molecule type" value="Genomic_DNA"/>
</dbReference>
<keyword evidence="3" id="KW-1003">Cell membrane</keyword>
<dbReference type="InterPro" id="IPR045003">
    <property type="entry name" value="FLA_A"/>
</dbReference>
<reference evidence="12 13" key="1">
    <citation type="journal article" date="2014" name="Agronomy (Basel)">
        <title>A Draft Genome Sequence for Ensete ventricosum, the Drought-Tolerant Tree Against Hunger.</title>
        <authorList>
            <person name="Harrison J."/>
            <person name="Moore K.A."/>
            <person name="Paszkiewicz K."/>
            <person name="Jones T."/>
            <person name="Grant M."/>
            <person name="Ambacheew D."/>
            <person name="Muzemil S."/>
            <person name="Studholme D.J."/>
        </authorList>
    </citation>
    <scope>NUCLEOTIDE SEQUENCE [LARGE SCALE GENOMIC DNA]</scope>
</reference>
<evidence type="ECO:0000256" key="9">
    <source>
        <dbReference type="ARBA" id="ARBA00024686"/>
    </source>
</evidence>
<organism evidence="12 13">
    <name type="scientific">Ensete ventricosum</name>
    <name type="common">Abyssinian banana</name>
    <name type="synonym">Musa ensete</name>
    <dbReference type="NCBI Taxonomy" id="4639"/>
    <lineage>
        <taxon>Eukaryota</taxon>
        <taxon>Viridiplantae</taxon>
        <taxon>Streptophyta</taxon>
        <taxon>Embryophyta</taxon>
        <taxon>Tracheophyta</taxon>
        <taxon>Spermatophyta</taxon>
        <taxon>Magnoliopsida</taxon>
        <taxon>Liliopsida</taxon>
        <taxon>Zingiberales</taxon>
        <taxon>Musaceae</taxon>
        <taxon>Ensete</taxon>
    </lineage>
</organism>
<evidence type="ECO:0000256" key="5">
    <source>
        <dbReference type="ARBA" id="ARBA00022729"/>
    </source>
</evidence>
<comment type="subcellular location">
    <subcellularLocation>
        <location evidence="1">Cell membrane</location>
        <topology evidence="1">Lipid-anchor</topology>
        <topology evidence="1">GPI-anchor</topology>
    </subcellularLocation>
</comment>
<dbReference type="SUPFAM" id="SSF82153">
    <property type="entry name" value="FAS1 domain"/>
    <property type="match status" value="1"/>
</dbReference>
<accession>A0A427AAB4</accession>
<name>A0A427AAB4_ENSVE</name>
<dbReference type="Gene3D" id="2.30.180.10">
    <property type="entry name" value="FAS1 domain"/>
    <property type="match status" value="1"/>
</dbReference>
<dbReference type="GO" id="GO:0098552">
    <property type="term" value="C:side of membrane"/>
    <property type="evidence" value="ECO:0007669"/>
    <property type="project" value="UniProtKB-KW"/>
</dbReference>
<keyword evidence="5" id="KW-0732">Signal</keyword>
<proteinExistence type="inferred from homology"/>
<comment type="similarity">
    <text evidence="2">Belongs to the fasciclin-like AGP family.</text>
</comment>
<comment type="function">
    <text evidence="9">May be a cell surface adhesion protein.</text>
</comment>
<sequence>MSSSHIDIGNHVKQNSWSVHLSLVQDAIPRPTALSLLPPPSSIKCPSFLGSMHRRSSEGSIRPQIPNTATMQRLGCAITAFLFLAGLAGETFAQSATSPAPTGPTNITAILEKAGQYGTLIRLLRSTQVGDQMNNELNNSNTGLTIFAPTDNAFSSLPAGTLNSLSDQQKVALIQFHVLPTLVSASQFQTVSNPVRTQAGDASNGRYPLNVTTMGTQVNLSTGVVDATIANTVYSDSKLAVYQVDQVLLPLEIFGPPAPAAAPAPAEAKKQKPSPVAEGPSTPSTDATDASAAVNLSRSASGGGITFAATALWLWWSF</sequence>
<feature type="region of interest" description="Disordered" evidence="10">
    <location>
        <begin position="260"/>
        <end position="290"/>
    </location>
</feature>
<dbReference type="AlphaFoldDB" id="A0A427AAB4"/>
<evidence type="ECO:0000256" key="2">
    <source>
        <dbReference type="ARBA" id="ARBA00007843"/>
    </source>
</evidence>
<evidence type="ECO:0000259" key="11">
    <source>
        <dbReference type="PROSITE" id="PS50213"/>
    </source>
</evidence>
<evidence type="ECO:0000256" key="7">
    <source>
        <dbReference type="ARBA" id="ARBA00023136"/>
    </source>
</evidence>
<dbReference type="PANTHER" id="PTHR32077:SF65">
    <property type="entry name" value="FASCICLIN-LIKE ARABINOGALACTAN PROTEIN 11"/>
    <property type="match status" value="1"/>
</dbReference>
<protein>
    <recommendedName>
        <fullName evidence="11">FAS1 domain-containing protein</fullName>
    </recommendedName>
</protein>